<evidence type="ECO:0000313" key="2">
    <source>
        <dbReference type="EMBL" id="NIJ52555.1"/>
    </source>
</evidence>
<proteinExistence type="predicted"/>
<keyword evidence="3" id="KW-1185">Reference proteome</keyword>
<protein>
    <recommendedName>
        <fullName evidence="1">Transposase IS66 central domain-containing protein</fullName>
    </recommendedName>
</protein>
<evidence type="ECO:0000313" key="3">
    <source>
        <dbReference type="Proteomes" id="UP001179181"/>
    </source>
</evidence>
<gene>
    <name evidence="2" type="ORF">FHS68_001725</name>
</gene>
<comment type="caution">
    <text evidence="2">The sequence shown here is derived from an EMBL/GenBank/DDBJ whole genome shotgun (WGS) entry which is preliminary data.</text>
</comment>
<accession>A0ABX0ULK0</accession>
<reference evidence="2 3" key="1">
    <citation type="submission" date="2020-03" db="EMBL/GenBank/DDBJ databases">
        <title>Genomic Encyclopedia of Type Strains, Phase IV (KMG-IV): sequencing the most valuable type-strain genomes for metagenomic binning, comparative biology and taxonomic classification.</title>
        <authorList>
            <person name="Goeker M."/>
        </authorList>
    </citation>
    <scope>NUCLEOTIDE SEQUENCE [LARGE SCALE GENOMIC DNA]</scope>
    <source>
        <strain evidence="2 3">DSM 102865</strain>
    </source>
</reference>
<dbReference type="Proteomes" id="UP001179181">
    <property type="component" value="Unassembled WGS sequence"/>
</dbReference>
<feature type="domain" description="Transposase IS66 central" evidence="1">
    <location>
        <begin position="2"/>
        <end position="58"/>
    </location>
</feature>
<evidence type="ECO:0000259" key="1">
    <source>
        <dbReference type="Pfam" id="PF03050"/>
    </source>
</evidence>
<dbReference type="EMBL" id="JAASQJ010000002">
    <property type="protein sequence ID" value="NIJ52555.1"/>
    <property type="molecule type" value="Genomic_DNA"/>
</dbReference>
<dbReference type="Pfam" id="PF03050">
    <property type="entry name" value="DDE_Tnp_IS66"/>
    <property type="match status" value="1"/>
</dbReference>
<dbReference type="InterPro" id="IPR004291">
    <property type="entry name" value="Transposase_IS66_central"/>
</dbReference>
<name>A0ABX0ULK0_9BACT</name>
<organism evidence="2 3">
    <name type="scientific">Dyadobacter arcticus</name>
    <dbReference type="NCBI Taxonomy" id="1078754"/>
    <lineage>
        <taxon>Bacteria</taxon>
        <taxon>Pseudomonadati</taxon>
        <taxon>Bacteroidota</taxon>
        <taxon>Cytophagia</taxon>
        <taxon>Cytophagales</taxon>
        <taxon>Spirosomataceae</taxon>
        <taxon>Dyadobacter</taxon>
    </lineage>
</organism>
<sequence length="58" mass="6808">MIQRLYAVERKVSKQKLDATVIKELRLAEYLPIINEFGKWVFEQIKSTLPRSQMGEAI</sequence>